<evidence type="ECO:0000313" key="5">
    <source>
        <dbReference type="Proteomes" id="UP000076128"/>
    </source>
</evidence>
<dbReference type="PANTHER" id="PTHR21660:SF1">
    <property type="entry name" value="ACYL-COENZYME A THIOESTERASE 13"/>
    <property type="match status" value="1"/>
</dbReference>
<sequence>MSDQPDTPATARPLLADMPGIELLHAMARGEVAPAPMATTTNIRLDTIEPGRVSFRGRAEPQHCNPFGAVHGGWFGVLLDSALGCAVLSVVPQGRWYTTLDYGVNLTRALPPGTEVICTAEVMHSGRTTAVARGEIRGAADGRLYATGQTTCLIMAL</sequence>
<dbReference type="PANTHER" id="PTHR21660">
    <property type="entry name" value="THIOESTERASE SUPERFAMILY MEMBER-RELATED"/>
    <property type="match status" value="1"/>
</dbReference>
<evidence type="ECO:0000256" key="1">
    <source>
        <dbReference type="ARBA" id="ARBA00008324"/>
    </source>
</evidence>
<feature type="domain" description="Thioesterase" evidence="3">
    <location>
        <begin position="67"/>
        <end position="138"/>
    </location>
</feature>
<dbReference type="STRING" id="1335048.AKL17_3030"/>
<evidence type="ECO:0000259" key="3">
    <source>
        <dbReference type="Pfam" id="PF03061"/>
    </source>
</evidence>
<protein>
    <recommendedName>
        <fullName evidence="3">Thioesterase domain-containing protein</fullName>
    </recommendedName>
</protein>
<dbReference type="EMBL" id="CP012661">
    <property type="protein sequence ID" value="AMY70263.1"/>
    <property type="molecule type" value="Genomic_DNA"/>
</dbReference>
<dbReference type="InterPro" id="IPR003736">
    <property type="entry name" value="PAAI_dom"/>
</dbReference>
<dbReference type="InterPro" id="IPR006683">
    <property type="entry name" value="Thioestr_dom"/>
</dbReference>
<dbReference type="InterPro" id="IPR039298">
    <property type="entry name" value="ACOT13"/>
</dbReference>
<keyword evidence="5" id="KW-1185">Reference proteome</keyword>
<comment type="similarity">
    <text evidence="1">Belongs to the thioesterase PaaI family.</text>
</comment>
<dbReference type="InterPro" id="IPR029069">
    <property type="entry name" value="HotDog_dom_sf"/>
</dbReference>
<dbReference type="AlphaFoldDB" id="A0A165SR23"/>
<dbReference type="SUPFAM" id="SSF54637">
    <property type="entry name" value="Thioesterase/thiol ester dehydrase-isomerase"/>
    <property type="match status" value="1"/>
</dbReference>
<dbReference type="Proteomes" id="UP000076128">
    <property type="component" value="Chromosome"/>
</dbReference>
<dbReference type="OrthoDB" id="9813282at2"/>
<proteinExistence type="inferred from homology"/>
<gene>
    <name evidence="4" type="ORF">AKL17_3030</name>
</gene>
<accession>A0A165SR23</accession>
<evidence type="ECO:0000313" key="4">
    <source>
        <dbReference type="EMBL" id="AMY70263.1"/>
    </source>
</evidence>
<dbReference type="GO" id="GO:0047617">
    <property type="term" value="F:fatty acyl-CoA hydrolase activity"/>
    <property type="evidence" value="ECO:0007669"/>
    <property type="project" value="InterPro"/>
</dbReference>
<organism evidence="4 5">
    <name type="scientific">Frigidibacter mobilis</name>
    <dbReference type="NCBI Taxonomy" id="1335048"/>
    <lineage>
        <taxon>Bacteria</taxon>
        <taxon>Pseudomonadati</taxon>
        <taxon>Pseudomonadota</taxon>
        <taxon>Alphaproteobacteria</taxon>
        <taxon>Rhodobacterales</taxon>
        <taxon>Paracoccaceae</taxon>
        <taxon>Frigidibacter</taxon>
    </lineage>
</organism>
<dbReference type="CDD" id="cd03443">
    <property type="entry name" value="PaaI_thioesterase"/>
    <property type="match status" value="1"/>
</dbReference>
<evidence type="ECO:0000256" key="2">
    <source>
        <dbReference type="ARBA" id="ARBA00022801"/>
    </source>
</evidence>
<name>A0A165SR23_9RHOB</name>
<dbReference type="Pfam" id="PF03061">
    <property type="entry name" value="4HBT"/>
    <property type="match status" value="1"/>
</dbReference>
<dbReference type="NCBIfam" id="TIGR00369">
    <property type="entry name" value="unchar_dom_1"/>
    <property type="match status" value="1"/>
</dbReference>
<keyword evidence="2" id="KW-0378">Hydrolase</keyword>
<dbReference type="RefSeq" id="WP_066814448.1">
    <property type="nucleotide sequence ID" value="NZ_CP012661.1"/>
</dbReference>
<reference evidence="4 5" key="1">
    <citation type="submission" date="2015-09" db="EMBL/GenBank/DDBJ databases">
        <title>Complete genome sequence of Defluviimonas alba cai42t isolated from an oilfield in Xinjiang.</title>
        <authorList>
            <person name="Geng S."/>
            <person name="Pan X."/>
            <person name="Wu X."/>
        </authorList>
    </citation>
    <scope>NUCLEOTIDE SEQUENCE [LARGE SCALE GENOMIC DNA]</scope>
    <source>
        <strain evidence="5">cai42</strain>
    </source>
</reference>
<dbReference type="KEGG" id="daa:AKL17_3030"/>
<dbReference type="Gene3D" id="3.10.129.10">
    <property type="entry name" value="Hotdog Thioesterase"/>
    <property type="match status" value="1"/>
</dbReference>